<dbReference type="Pfam" id="PF02668">
    <property type="entry name" value="TauD"/>
    <property type="match status" value="1"/>
</dbReference>
<evidence type="ECO:0000313" key="9">
    <source>
        <dbReference type="EMBL" id="KAF2103395.1"/>
    </source>
</evidence>
<dbReference type="PANTHER" id="PTHR30468:SF31">
    <property type="entry name" value="ALPHA-KETOGLUTARATE-DEPENDENT SULFONATE DIOXYGENASE-RELATED"/>
    <property type="match status" value="1"/>
</dbReference>
<comment type="cofactor">
    <cofactor evidence="1">
        <name>Fe(2+)</name>
        <dbReference type="ChEBI" id="CHEBI:29033"/>
    </cofactor>
</comment>
<feature type="domain" description="TauD/TfdA-like" evidence="8">
    <location>
        <begin position="91"/>
        <end position="359"/>
    </location>
</feature>
<keyword evidence="5" id="KW-0560">Oxidoreductase</keyword>
<dbReference type="PANTHER" id="PTHR30468">
    <property type="entry name" value="ALPHA-KETOGLUTARATE-DEPENDENT SULFONATE DIOXYGENASE"/>
    <property type="match status" value="1"/>
</dbReference>
<dbReference type="EMBL" id="ML978122">
    <property type="protein sequence ID" value="KAF2103395.1"/>
    <property type="molecule type" value="Genomic_DNA"/>
</dbReference>
<dbReference type="Proteomes" id="UP000799772">
    <property type="component" value="Unassembled WGS sequence"/>
</dbReference>
<dbReference type="InterPro" id="IPR042098">
    <property type="entry name" value="TauD-like_sf"/>
</dbReference>
<evidence type="ECO:0000256" key="3">
    <source>
        <dbReference type="ARBA" id="ARBA00022723"/>
    </source>
</evidence>
<keyword evidence="4 9" id="KW-0223">Dioxygenase</keyword>
<dbReference type="GO" id="GO:0046872">
    <property type="term" value="F:metal ion binding"/>
    <property type="evidence" value="ECO:0007669"/>
    <property type="project" value="UniProtKB-KW"/>
</dbReference>
<evidence type="ECO:0000256" key="7">
    <source>
        <dbReference type="SAM" id="MobiDB-lite"/>
    </source>
</evidence>
<dbReference type="SUPFAM" id="SSF51197">
    <property type="entry name" value="Clavaminate synthase-like"/>
    <property type="match status" value="1"/>
</dbReference>
<evidence type="ECO:0000256" key="4">
    <source>
        <dbReference type="ARBA" id="ARBA00022964"/>
    </source>
</evidence>
<keyword evidence="10" id="KW-1185">Reference proteome</keyword>
<evidence type="ECO:0000256" key="6">
    <source>
        <dbReference type="ARBA" id="ARBA00023004"/>
    </source>
</evidence>
<protein>
    <submittedName>
        <fullName evidence="9">Taurine dioxygenase</fullName>
    </submittedName>
</protein>
<dbReference type="OrthoDB" id="10257314at2759"/>
<evidence type="ECO:0000259" key="8">
    <source>
        <dbReference type="Pfam" id="PF02668"/>
    </source>
</evidence>
<accession>A0A9P4IQA0</accession>
<evidence type="ECO:0000313" key="10">
    <source>
        <dbReference type="Proteomes" id="UP000799772"/>
    </source>
</evidence>
<dbReference type="GO" id="GO:0016706">
    <property type="term" value="F:2-oxoglutarate-dependent dioxygenase activity"/>
    <property type="evidence" value="ECO:0007669"/>
    <property type="project" value="TreeGrafter"/>
</dbReference>
<feature type="region of interest" description="Disordered" evidence="7">
    <location>
        <begin position="365"/>
        <end position="399"/>
    </location>
</feature>
<comment type="caution">
    <text evidence="9">The sequence shown here is derived from an EMBL/GenBank/DDBJ whole genome shotgun (WGS) entry which is preliminary data.</text>
</comment>
<dbReference type="InterPro" id="IPR051323">
    <property type="entry name" value="AtsK-like"/>
</dbReference>
<proteinExistence type="inferred from homology"/>
<dbReference type="GO" id="GO:0005737">
    <property type="term" value="C:cytoplasm"/>
    <property type="evidence" value="ECO:0007669"/>
    <property type="project" value="TreeGrafter"/>
</dbReference>
<dbReference type="FunFam" id="3.60.130.10:FF:000003">
    <property type="entry name" value="Alpha-ketoglutarate-dependent taurine dioxygenase"/>
    <property type="match status" value="1"/>
</dbReference>
<comment type="similarity">
    <text evidence="2">Belongs to the TfdA dioxygenase family.</text>
</comment>
<dbReference type="InterPro" id="IPR003819">
    <property type="entry name" value="TauD/TfdA-like"/>
</dbReference>
<name>A0A9P4IQA0_9PEZI</name>
<evidence type="ECO:0000256" key="5">
    <source>
        <dbReference type="ARBA" id="ARBA00023002"/>
    </source>
</evidence>
<gene>
    <name evidence="9" type="ORF">NA57DRAFT_33294</name>
</gene>
<keyword evidence="3" id="KW-0479">Metal-binding</keyword>
<evidence type="ECO:0000256" key="2">
    <source>
        <dbReference type="ARBA" id="ARBA00005896"/>
    </source>
</evidence>
<reference evidence="9" key="1">
    <citation type="journal article" date="2020" name="Stud. Mycol.">
        <title>101 Dothideomycetes genomes: a test case for predicting lifestyles and emergence of pathogens.</title>
        <authorList>
            <person name="Haridas S."/>
            <person name="Albert R."/>
            <person name="Binder M."/>
            <person name="Bloem J."/>
            <person name="Labutti K."/>
            <person name="Salamov A."/>
            <person name="Andreopoulos B."/>
            <person name="Baker S."/>
            <person name="Barry K."/>
            <person name="Bills G."/>
            <person name="Bluhm B."/>
            <person name="Cannon C."/>
            <person name="Castanera R."/>
            <person name="Culley D."/>
            <person name="Daum C."/>
            <person name="Ezra D."/>
            <person name="Gonzalez J."/>
            <person name="Henrissat B."/>
            <person name="Kuo A."/>
            <person name="Liang C."/>
            <person name="Lipzen A."/>
            <person name="Lutzoni F."/>
            <person name="Magnuson J."/>
            <person name="Mondo S."/>
            <person name="Nolan M."/>
            <person name="Ohm R."/>
            <person name="Pangilinan J."/>
            <person name="Park H.-J."/>
            <person name="Ramirez L."/>
            <person name="Alfaro M."/>
            <person name="Sun H."/>
            <person name="Tritt A."/>
            <person name="Yoshinaga Y."/>
            <person name="Zwiers L.-H."/>
            <person name="Turgeon B."/>
            <person name="Goodwin S."/>
            <person name="Spatafora J."/>
            <person name="Crous P."/>
            <person name="Grigoriev I."/>
        </authorList>
    </citation>
    <scope>NUCLEOTIDE SEQUENCE</scope>
    <source>
        <strain evidence="9">CBS 133067</strain>
    </source>
</reference>
<dbReference type="Gene3D" id="3.60.130.10">
    <property type="entry name" value="Clavaminate synthase-like"/>
    <property type="match status" value="1"/>
</dbReference>
<keyword evidence="6" id="KW-0408">Iron</keyword>
<sequence length="399" mass="44874">MAPHLEEPIPILDSHIPVNGINGTKKQQQASVLNYVPGRTVTESHEDYAYHDLRPSFPDIKLEALTEKPYVDKGLEGDPQFRNLLASATDVFDYTPKIGTEVSGVRLTQLNDAQKNDLARLIATRGVVFFRSQEDFDIEAQLELGRYFGRLHPHATSAVPKREGLEEVLVVWKGDGSQDMRAMFAPTFLWHSDVSYEVQPPSYTSLRLLTGPPRGGGGDTHWSSQYAAYDVLSPSMQKYLEGLTALHTSEMQDSGTRALGRSVRRDSIETEHPLIRVNPVTGWKSLYYNPGFVTAIVGVPKLESDHIMAYLNEVIATTQENHCRFQWGKYDIALWDNRVCNHTASFGFTPHRRHATRVTVHGERPYFDVGGQSQEEEYNEKYGLPPVDKNGAGPKNYND</sequence>
<dbReference type="AlphaFoldDB" id="A0A9P4IQA0"/>
<evidence type="ECO:0000256" key="1">
    <source>
        <dbReference type="ARBA" id="ARBA00001954"/>
    </source>
</evidence>
<organism evidence="9 10">
    <name type="scientific">Rhizodiscina lignyota</name>
    <dbReference type="NCBI Taxonomy" id="1504668"/>
    <lineage>
        <taxon>Eukaryota</taxon>
        <taxon>Fungi</taxon>
        <taxon>Dikarya</taxon>
        <taxon>Ascomycota</taxon>
        <taxon>Pezizomycotina</taxon>
        <taxon>Dothideomycetes</taxon>
        <taxon>Pleosporomycetidae</taxon>
        <taxon>Aulographales</taxon>
        <taxon>Rhizodiscinaceae</taxon>
        <taxon>Rhizodiscina</taxon>
    </lineage>
</organism>